<dbReference type="PATRIC" id="fig|1423.134.peg.3960"/>
<keyword evidence="1" id="KW-0812">Transmembrane</keyword>
<sequence>MKHKKRNKRNVPMLIAASVIACSFFLVLVMIGFEWQKSIIDHFYL</sequence>
<reference evidence="3" key="2">
    <citation type="submission" date="2021-03" db="EMBL/GenBank/DDBJ databases">
        <title>Isolation of Bacillus subtilis from fermented food sample.</title>
        <authorList>
            <person name="Lakshmanan V."/>
            <person name="Athira K."/>
            <person name="Rajagopal K."/>
        </authorList>
    </citation>
    <scope>NUCLEOTIDE SEQUENCE</scope>
    <source>
        <strain evidence="3">S1</strain>
    </source>
</reference>
<dbReference type="Proteomes" id="UP000032247">
    <property type="component" value="Unassembled WGS sequence"/>
</dbReference>
<name>A0A0A0YI05_BACIU</name>
<evidence type="ECO:0000256" key="1">
    <source>
        <dbReference type="SAM" id="Phobius"/>
    </source>
</evidence>
<accession>A0A0A0YI05</accession>
<dbReference type="Proteomes" id="UP001214898">
    <property type="component" value="Chromosome"/>
</dbReference>
<dbReference type="Proteomes" id="UP000665181">
    <property type="component" value="Unassembled WGS sequence"/>
</dbReference>
<dbReference type="PROSITE" id="PS51257">
    <property type="entry name" value="PROKAR_LIPOPROTEIN"/>
    <property type="match status" value="1"/>
</dbReference>
<dbReference type="EMBL" id="CP120576">
    <property type="protein sequence ID" value="WEY86186.1"/>
    <property type="molecule type" value="Genomic_DNA"/>
</dbReference>
<keyword evidence="1" id="KW-1133">Transmembrane helix</keyword>
<evidence type="ECO:0000313" key="3">
    <source>
        <dbReference type="EMBL" id="MBO3796958.1"/>
    </source>
</evidence>
<reference evidence="5" key="4">
    <citation type="submission" date="2023-05" db="EMBL/GenBank/DDBJ databases">
        <title>Complete genome sequence of Bacillus subtilis SRCM117797 isolated from Soybean paste.</title>
        <authorList>
            <person name="Abraha H.B."/>
            <person name="Kim K.-P."/>
            <person name="Ryu M.-S."/>
            <person name="Jeong D.-Y."/>
        </authorList>
    </citation>
    <scope>NUCLEOTIDE SEQUENCE</scope>
    <source>
        <strain evidence="5">SRCM117797</strain>
    </source>
</reference>
<evidence type="ECO:0000313" key="6">
    <source>
        <dbReference type="Proteomes" id="UP000032247"/>
    </source>
</evidence>
<dbReference type="RefSeq" id="WP_003229119.1">
    <property type="nucleotide sequence ID" value="NZ_AP024621.1"/>
</dbReference>
<gene>
    <name evidence="3" type="ORF">J5227_22225</name>
    <name evidence="4" type="ORF">P5633_08885</name>
    <name evidence="5" type="ORF">QL281_06160</name>
    <name evidence="2" type="ORF">SC09_Contig17orf00744</name>
</gene>
<organism evidence="2 6">
    <name type="scientific">Bacillus subtilis</name>
    <dbReference type="NCBI Taxonomy" id="1423"/>
    <lineage>
        <taxon>Bacteria</taxon>
        <taxon>Bacillati</taxon>
        <taxon>Bacillota</taxon>
        <taxon>Bacilli</taxon>
        <taxon>Bacillales</taxon>
        <taxon>Bacillaceae</taxon>
        <taxon>Bacillus</taxon>
    </lineage>
</organism>
<dbReference type="EMBL" id="JXBC01000001">
    <property type="protein sequence ID" value="KIU13477.1"/>
    <property type="molecule type" value="Genomic_DNA"/>
</dbReference>
<reference evidence="2 6" key="1">
    <citation type="submission" date="2014-12" db="EMBL/GenBank/DDBJ databases">
        <title>Comparative genome analysis of Bacillus coagulans HM-08, Clostridium butyricum HM-68, Bacillus subtilis HM-66 and Bacillus licheniformis BL-09.</title>
        <authorList>
            <person name="Zhang H."/>
        </authorList>
    </citation>
    <scope>NUCLEOTIDE SEQUENCE [LARGE SCALE GENOMIC DNA]</scope>
    <source>
        <strain evidence="2 6">HM-66</strain>
    </source>
</reference>
<evidence type="ECO:0000313" key="4">
    <source>
        <dbReference type="EMBL" id="WEY86186.1"/>
    </source>
</evidence>
<evidence type="ECO:0008006" key="7">
    <source>
        <dbReference type="Google" id="ProtNLM"/>
    </source>
</evidence>
<dbReference type="AlphaFoldDB" id="A0A0A0YI05"/>
<feature type="transmembrane region" description="Helical" evidence="1">
    <location>
        <begin position="12"/>
        <end position="33"/>
    </location>
</feature>
<protein>
    <recommendedName>
        <fullName evidence="7">Lipoprotein</fullName>
    </recommendedName>
</protein>
<keyword evidence="1" id="KW-0472">Membrane</keyword>
<dbReference type="SMR" id="A0A0A0YI05"/>
<proteinExistence type="predicted"/>
<dbReference type="Proteomes" id="UP001229422">
    <property type="component" value="Chromosome"/>
</dbReference>
<dbReference type="STRING" id="483913.AN935_15255"/>
<evidence type="ECO:0000313" key="5">
    <source>
        <dbReference type="EMBL" id="WHM22646.1"/>
    </source>
</evidence>
<evidence type="ECO:0000313" key="2">
    <source>
        <dbReference type="EMBL" id="KIU13477.1"/>
    </source>
</evidence>
<reference evidence="4" key="3">
    <citation type="submission" date="2023-03" db="EMBL/GenBank/DDBJ databases">
        <title>Complete genome sequences of 52 Bacillus and Priestia strains isolated from West-African fermentations and 26 reference strains from the DSMZ collection.</title>
        <authorList>
            <person name="Wiedenbein E.S."/>
            <person name="Canoy T.S."/>
            <person name="Hui Y."/>
            <person name="Parkouda C."/>
            <person name="Dawende C."/>
            <person name="Ametefe E."/>
            <person name="Jespersen L."/>
            <person name="Nielsen D.S."/>
        </authorList>
    </citation>
    <scope>NUCLEOTIDE SEQUENCE</scope>
    <source>
        <strain evidence="4">PRO56</strain>
    </source>
</reference>
<dbReference type="EMBL" id="JAGFPW010000038">
    <property type="protein sequence ID" value="MBO3796958.1"/>
    <property type="molecule type" value="Genomic_DNA"/>
</dbReference>
<dbReference type="EMBL" id="CP125292">
    <property type="protein sequence ID" value="WHM22646.1"/>
    <property type="molecule type" value="Genomic_DNA"/>
</dbReference>
<dbReference type="GeneID" id="86872446"/>